<name>A0A2Z2GRW2_9CAUD</name>
<organism evidence="3 4">
    <name type="scientific">Lactococcus phage PLgW-1</name>
    <dbReference type="NCBI Taxonomy" id="1983536"/>
    <lineage>
        <taxon>Viruses</taxon>
        <taxon>Duplodnaviria</taxon>
        <taxon>Heunggongvirae</taxon>
        <taxon>Uroviricota</taxon>
        <taxon>Caudoviricetes</taxon>
        <taxon>Uwajimavirus</taxon>
        <taxon>Uwajimavirus PLgW1</taxon>
    </lineage>
</organism>
<accession>A0A2Z2GRW2</accession>
<reference evidence="3" key="1">
    <citation type="submission" date="2017-04" db="EMBL/GenBank/DDBJ databases">
        <title>Genome sequence and comparative analysis of three virulent Lactococcus garvieae phages, novel phages with genome architecture linking the 936 group phages of Lactococcus lactis.</title>
        <authorList>
            <person name="Hoai T.D."/>
            <person name="Nishiki I."/>
            <person name="Yoshida T."/>
            <person name="Nakai T."/>
        </authorList>
    </citation>
    <scope>NUCLEOTIDE SEQUENCE [LARGE SCALE GENOMIC DNA]</scope>
</reference>
<feature type="domain" description="Distal tail protein N-terminal" evidence="1">
    <location>
        <begin position="2"/>
        <end position="133"/>
    </location>
</feature>
<evidence type="ECO:0000259" key="2">
    <source>
        <dbReference type="Pfam" id="PF21766"/>
    </source>
</evidence>
<dbReference type="Pfam" id="PF16774">
    <property type="entry name" value="Dit_N"/>
    <property type="match status" value="1"/>
</dbReference>
<dbReference type="Gene3D" id="2.40.30.210">
    <property type="match status" value="2"/>
</dbReference>
<dbReference type="Pfam" id="PF21766">
    <property type="entry name" value="Dit_C"/>
    <property type="match status" value="1"/>
</dbReference>
<dbReference type="InterPro" id="IPR048272">
    <property type="entry name" value="Dit_C"/>
</dbReference>
<dbReference type="InterPro" id="IPR031899">
    <property type="entry name" value="Dit_N"/>
</dbReference>
<protein>
    <submittedName>
        <fullName evidence="3">Distal tail protein</fullName>
    </submittedName>
</protein>
<evidence type="ECO:0000259" key="1">
    <source>
        <dbReference type="Pfam" id="PF16774"/>
    </source>
</evidence>
<keyword evidence="4" id="KW-1185">Reference proteome</keyword>
<gene>
    <name evidence="3" type="ORF">PLgW1_19</name>
</gene>
<sequence length="304" mass="35029">MVRQYKIHTDMDNPIHNKTWDVTNGKLRFYEPTNLGIEVANNLWGSGGIGVLGARSINQPQMEFKLETFGTTLQENYTLMNEFVNDLLSVKYVTLEYQTEWFQVYADIALNEVTKTEGYGQNGTFSEKIVFDIVTKWYTFENLEFKTIANGEIIDGVSKIYGGKAGKTGYRYIKNRAYTYYGETHIERLARWDIKEPFFSFVAKLTPSPEVTAPNQDYGLQFLDVNGNEYSAIVFNFENRPDLITINTDVNDEWHQAITGDTTINAFPALSFSRYRTRIFQNGQMTMKNLSSVEIKVKRKVDFV</sequence>
<dbReference type="Gene3D" id="2.60.120.880">
    <property type="match status" value="1"/>
</dbReference>
<proteinExistence type="predicted"/>
<evidence type="ECO:0000313" key="3">
    <source>
        <dbReference type="EMBL" id="ARQ94830.1"/>
    </source>
</evidence>
<dbReference type="EMBL" id="KY888143">
    <property type="protein sequence ID" value="ARQ94830.1"/>
    <property type="molecule type" value="Genomic_DNA"/>
</dbReference>
<evidence type="ECO:0000313" key="4">
    <source>
        <dbReference type="Proteomes" id="UP000251251"/>
    </source>
</evidence>
<feature type="domain" description="Distal tail protein C-terminal" evidence="2">
    <location>
        <begin position="136"/>
        <end position="304"/>
    </location>
</feature>
<dbReference type="Proteomes" id="UP000251251">
    <property type="component" value="Segment"/>
</dbReference>